<dbReference type="Pfam" id="PF00156">
    <property type="entry name" value="Pribosyltran"/>
    <property type="match status" value="1"/>
</dbReference>
<comment type="caution">
    <text evidence="3">The sequence shown here is derived from an EMBL/GenBank/DDBJ whole genome shotgun (WGS) entry which is preliminary data.</text>
</comment>
<dbReference type="EMBL" id="JAMFMA010000002">
    <property type="protein sequence ID" value="MCL6274037.1"/>
    <property type="molecule type" value="Genomic_DNA"/>
</dbReference>
<dbReference type="PANTHER" id="PTHR47505">
    <property type="entry name" value="DNA UTILIZATION PROTEIN YHGH"/>
    <property type="match status" value="1"/>
</dbReference>
<proteinExistence type="inferred from homology"/>
<comment type="similarity">
    <text evidence="1">Belongs to the ComF/GntX family.</text>
</comment>
<evidence type="ECO:0000313" key="3">
    <source>
        <dbReference type="EMBL" id="MCL6274037.1"/>
    </source>
</evidence>
<dbReference type="InterPro" id="IPR029057">
    <property type="entry name" value="PRTase-like"/>
</dbReference>
<dbReference type="PANTHER" id="PTHR47505:SF1">
    <property type="entry name" value="DNA UTILIZATION PROTEIN YHGH"/>
    <property type="match status" value="1"/>
</dbReference>
<sequence>MAKILNEIHNILLPKVCFGCNARLSSGENVLCTVCRHELPLTDYNYSDENPVDRIFYGRIPIKKAASFLVFSKNGVVMNLLHHLKYKNQEQIGGFLGEWCGAEIKKEAKLKEVDIVIPVPLHPRKRKKRGYNQVSLFAQKIAMTIGSNYRDDILVRTVNTKTQTKKDRQKRWENIKDVFDLTSKASVNNKHILLVDDVITTGATLEACATALSKIDNVQISILSMAVVP</sequence>
<evidence type="ECO:0000259" key="2">
    <source>
        <dbReference type="Pfam" id="PF00156"/>
    </source>
</evidence>
<dbReference type="InterPro" id="IPR051910">
    <property type="entry name" value="ComF/GntX_DNA_util-trans"/>
</dbReference>
<dbReference type="Proteomes" id="UP001203607">
    <property type="component" value="Unassembled WGS sequence"/>
</dbReference>
<protein>
    <submittedName>
        <fullName evidence="3">ComF family protein</fullName>
    </submittedName>
</protein>
<reference evidence="3 4" key="1">
    <citation type="submission" date="2022-05" db="EMBL/GenBank/DDBJ databases">
        <authorList>
            <person name="Park J.-S."/>
        </authorList>
    </citation>
    <scope>NUCLEOTIDE SEQUENCE [LARGE SCALE GENOMIC DNA]</scope>
    <source>
        <strain evidence="3 4">2012CJ35-5</strain>
    </source>
</reference>
<dbReference type="SUPFAM" id="SSF53271">
    <property type="entry name" value="PRTase-like"/>
    <property type="match status" value="1"/>
</dbReference>
<feature type="domain" description="Phosphoribosyltransferase" evidence="2">
    <location>
        <begin position="138"/>
        <end position="216"/>
    </location>
</feature>
<dbReference type="Gene3D" id="3.40.50.2020">
    <property type="match status" value="1"/>
</dbReference>
<dbReference type="CDD" id="cd06223">
    <property type="entry name" value="PRTases_typeI"/>
    <property type="match status" value="1"/>
</dbReference>
<keyword evidence="4" id="KW-1185">Reference proteome</keyword>
<dbReference type="RefSeq" id="WP_249657226.1">
    <property type="nucleotide sequence ID" value="NZ_JAMFMA010000002.1"/>
</dbReference>
<evidence type="ECO:0000256" key="1">
    <source>
        <dbReference type="ARBA" id="ARBA00008007"/>
    </source>
</evidence>
<evidence type="ECO:0000313" key="4">
    <source>
        <dbReference type="Proteomes" id="UP001203607"/>
    </source>
</evidence>
<accession>A0ABT0PRN0</accession>
<name>A0ABT0PRN0_9FLAO</name>
<dbReference type="InterPro" id="IPR000836">
    <property type="entry name" value="PRTase_dom"/>
</dbReference>
<gene>
    <name evidence="3" type="ORF">M3P19_08450</name>
</gene>
<organism evidence="3 4">
    <name type="scientific">Flagellimonas spongiicola</name>
    <dbReference type="NCBI Taxonomy" id="2942208"/>
    <lineage>
        <taxon>Bacteria</taxon>
        <taxon>Pseudomonadati</taxon>
        <taxon>Bacteroidota</taxon>
        <taxon>Flavobacteriia</taxon>
        <taxon>Flavobacteriales</taxon>
        <taxon>Flavobacteriaceae</taxon>
        <taxon>Flagellimonas</taxon>
    </lineage>
</organism>